<sequence length="382" mass="42149">MKVLIVLNTTWNLVNFRSGLIRALIEQERDVVGVAPADAYVADLELLSCRHVAISMDNQGTNPVRDLRLFLDFLGLLRRERPDVLLAYTVKPNIYASLAAHLLGIPVINNIAGLGAVFIRSSLLTRLVKGLYAIALSRSSTVFFQNEEDREQFVKSALVRKGITDVLPGSGIDLDKFAYRPVGNGTGRPFRFLLVARMLWDKGVGEFVEAARLIKRSYPDVECCLLGFLDVENPAAISRAAVDAWVAEGVVHYLGVSNAVEKEIAEAHCVVLPSYYREGTPRSLLEAAAIGRPIITTDTTGCRNVVDEGRNGYLCKVKDGDDLAQAMIRMIEVGAEVRLEMGAYGRMKMEREYDERIVIGKYLHAVDAAVKDGARRRSSHVG</sequence>
<evidence type="ECO:0000313" key="4">
    <source>
        <dbReference type="Proteomes" id="UP000327458"/>
    </source>
</evidence>
<dbReference type="Proteomes" id="UP000327458">
    <property type="component" value="Unassembled WGS sequence"/>
</dbReference>
<dbReference type="Gene3D" id="3.40.50.2000">
    <property type="entry name" value="Glycogen Phosphorylase B"/>
    <property type="match status" value="2"/>
</dbReference>
<comment type="caution">
    <text evidence="3">The sequence shown here is derived from an EMBL/GenBank/DDBJ whole genome shotgun (WGS) entry which is preliminary data.</text>
</comment>
<evidence type="ECO:0000259" key="2">
    <source>
        <dbReference type="Pfam" id="PF13477"/>
    </source>
</evidence>
<dbReference type="CDD" id="cd03808">
    <property type="entry name" value="GT4_CapM-like"/>
    <property type="match status" value="1"/>
</dbReference>
<dbReference type="InterPro" id="IPR028098">
    <property type="entry name" value="Glyco_trans_4-like_N"/>
</dbReference>
<keyword evidence="3" id="KW-0808">Transferase</keyword>
<accession>A0A5M8ICU1</accession>
<feature type="domain" description="Glycosyltransferase subfamily 4-like N-terminal" evidence="2">
    <location>
        <begin position="2"/>
        <end position="146"/>
    </location>
</feature>
<name>A0A5M8ICU1_CHLPH</name>
<dbReference type="Pfam" id="PF13477">
    <property type="entry name" value="Glyco_trans_4_2"/>
    <property type="match status" value="1"/>
</dbReference>
<reference evidence="3 4" key="1">
    <citation type="submission" date="2019-07" db="EMBL/GenBank/DDBJ databases">
        <title>Draft genome Sequence of Chlorobium phaeovibrioides sp. strain PhvTcv-s14, from the Phylum Chlorobi.</title>
        <authorList>
            <person name="Babenko V."/>
            <person name="Boldyreva D."/>
            <person name="Kanygina A."/>
            <person name="Selezneva O."/>
            <person name="Akopiyan T."/>
            <person name="Lunina O."/>
        </authorList>
    </citation>
    <scope>NUCLEOTIDE SEQUENCE [LARGE SCALE GENOMIC DNA]</scope>
    <source>
        <strain evidence="3 4">GrTcv12</strain>
    </source>
</reference>
<dbReference type="PANTHER" id="PTHR12526">
    <property type="entry name" value="GLYCOSYLTRANSFERASE"/>
    <property type="match status" value="1"/>
</dbReference>
<dbReference type="InterPro" id="IPR001296">
    <property type="entry name" value="Glyco_trans_1"/>
</dbReference>
<dbReference type="PANTHER" id="PTHR12526:SF638">
    <property type="entry name" value="SPORE COAT PROTEIN SA"/>
    <property type="match status" value="1"/>
</dbReference>
<dbReference type="GO" id="GO:0016757">
    <property type="term" value="F:glycosyltransferase activity"/>
    <property type="evidence" value="ECO:0007669"/>
    <property type="project" value="InterPro"/>
</dbReference>
<feature type="domain" description="Glycosyl transferase family 1" evidence="1">
    <location>
        <begin position="187"/>
        <end position="346"/>
    </location>
</feature>
<evidence type="ECO:0000313" key="3">
    <source>
        <dbReference type="EMBL" id="KAA6232084.1"/>
    </source>
</evidence>
<protein>
    <submittedName>
        <fullName evidence="3">Glycosyltransferase family 4 protein</fullName>
    </submittedName>
</protein>
<dbReference type="Pfam" id="PF00534">
    <property type="entry name" value="Glycos_transf_1"/>
    <property type="match status" value="1"/>
</dbReference>
<dbReference type="SUPFAM" id="SSF53756">
    <property type="entry name" value="UDP-Glycosyltransferase/glycogen phosphorylase"/>
    <property type="match status" value="1"/>
</dbReference>
<dbReference type="EMBL" id="VMRG01000001">
    <property type="protein sequence ID" value="KAA6232084.1"/>
    <property type="molecule type" value="Genomic_DNA"/>
</dbReference>
<gene>
    <name evidence="3" type="ORF">FP507_02450</name>
</gene>
<dbReference type="RefSeq" id="WP_151419153.1">
    <property type="nucleotide sequence ID" value="NZ_VMRG01000001.1"/>
</dbReference>
<organism evidence="3 4">
    <name type="scientific">Chlorobium phaeovibrioides</name>
    <dbReference type="NCBI Taxonomy" id="1094"/>
    <lineage>
        <taxon>Bacteria</taxon>
        <taxon>Pseudomonadati</taxon>
        <taxon>Chlorobiota</taxon>
        <taxon>Chlorobiia</taxon>
        <taxon>Chlorobiales</taxon>
        <taxon>Chlorobiaceae</taxon>
        <taxon>Chlorobium/Pelodictyon group</taxon>
        <taxon>Chlorobium</taxon>
    </lineage>
</organism>
<evidence type="ECO:0000259" key="1">
    <source>
        <dbReference type="Pfam" id="PF00534"/>
    </source>
</evidence>
<proteinExistence type="predicted"/>
<dbReference type="AlphaFoldDB" id="A0A5M8ICU1"/>